<dbReference type="OrthoDB" id="6377113at2759"/>
<evidence type="ECO:0000313" key="3">
    <source>
        <dbReference type="Proteomes" id="UP000789390"/>
    </source>
</evidence>
<keyword evidence="1" id="KW-0732">Signal</keyword>
<reference evidence="2" key="1">
    <citation type="submission" date="2021-11" db="EMBL/GenBank/DDBJ databases">
        <authorList>
            <person name="Schell T."/>
        </authorList>
    </citation>
    <scope>NUCLEOTIDE SEQUENCE</scope>
    <source>
        <strain evidence="2">M5</strain>
    </source>
</reference>
<dbReference type="EMBL" id="CAKKLH010000296">
    <property type="protein sequence ID" value="CAH0109863.1"/>
    <property type="molecule type" value="Genomic_DNA"/>
</dbReference>
<feature type="chain" id="PRO_5035191248" evidence="1">
    <location>
        <begin position="20"/>
        <end position="130"/>
    </location>
</feature>
<comment type="caution">
    <text evidence="2">The sequence shown here is derived from an EMBL/GenBank/DDBJ whole genome shotgun (WGS) entry which is preliminary data.</text>
</comment>
<dbReference type="Proteomes" id="UP000789390">
    <property type="component" value="Unassembled WGS sequence"/>
</dbReference>
<feature type="signal peptide" evidence="1">
    <location>
        <begin position="1"/>
        <end position="19"/>
    </location>
</feature>
<gene>
    <name evidence="2" type="ORF">DGAL_LOCUS13352</name>
</gene>
<organism evidence="2 3">
    <name type="scientific">Daphnia galeata</name>
    <dbReference type="NCBI Taxonomy" id="27404"/>
    <lineage>
        <taxon>Eukaryota</taxon>
        <taxon>Metazoa</taxon>
        <taxon>Ecdysozoa</taxon>
        <taxon>Arthropoda</taxon>
        <taxon>Crustacea</taxon>
        <taxon>Branchiopoda</taxon>
        <taxon>Diplostraca</taxon>
        <taxon>Cladocera</taxon>
        <taxon>Anomopoda</taxon>
        <taxon>Daphniidae</taxon>
        <taxon>Daphnia</taxon>
    </lineage>
</organism>
<name>A0A8J2RUU8_9CRUS</name>
<sequence length="130" mass="13960">MNRLTLITFLVVFLGAVSANPAVREIRHAVPVGMIDGMTLMDDDTASSLNRETFDPIMINPRTFLHVTPDQQTEEQRWGGGWGGGRPYYGGGGGWGGRPYYGGGGGWGRPYGGGWGGGGYRPYYGGGGRW</sequence>
<accession>A0A8J2RUU8</accession>
<evidence type="ECO:0000256" key="1">
    <source>
        <dbReference type="SAM" id="SignalP"/>
    </source>
</evidence>
<protein>
    <submittedName>
        <fullName evidence="2">Uncharacterized protein</fullName>
    </submittedName>
</protein>
<proteinExistence type="predicted"/>
<dbReference type="AlphaFoldDB" id="A0A8J2RUU8"/>
<evidence type="ECO:0000313" key="2">
    <source>
        <dbReference type="EMBL" id="CAH0109863.1"/>
    </source>
</evidence>
<keyword evidence="3" id="KW-1185">Reference proteome</keyword>